<accession>A0A9P0AGU4</accession>
<protein>
    <recommendedName>
        <fullName evidence="4">Phosphatidylethanolamine-binding protein</fullName>
    </recommendedName>
</protein>
<organism evidence="2 3">
    <name type="scientific">Bemisia tabaci</name>
    <name type="common">Sweetpotato whitefly</name>
    <name type="synonym">Aleurodes tabaci</name>
    <dbReference type="NCBI Taxonomy" id="7038"/>
    <lineage>
        <taxon>Eukaryota</taxon>
        <taxon>Metazoa</taxon>
        <taxon>Ecdysozoa</taxon>
        <taxon>Arthropoda</taxon>
        <taxon>Hexapoda</taxon>
        <taxon>Insecta</taxon>
        <taxon>Pterygota</taxon>
        <taxon>Neoptera</taxon>
        <taxon>Paraneoptera</taxon>
        <taxon>Hemiptera</taxon>
        <taxon>Sternorrhyncha</taxon>
        <taxon>Aleyrodoidea</taxon>
        <taxon>Aleyrodidae</taxon>
        <taxon>Aleyrodinae</taxon>
        <taxon>Bemisia</taxon>
    </lineage>
</organism>
<keyword evidence="3" id="KW-1185">Reference proteome</keyword>
<dbReference type="CDD" id="cd00866">
    <property type="entry name" value="PEBP_euk"/>
    <property type="match status" value="1"/>
</dbReference>
<dbReference type="Pfam" id="PF01161">
    <property type="entry name" value="PBP"/>
    <property type="match status" value="1"/>
</dbReference>
<dbReference type="InterPro" id="IPR035810">
    <property type="entry name" value="PEBP_euk"/>
</dbReference>
<dbReference type="InterPro" id="IPR036610">
    <property type="entry name" value="PEBP-like_sf"/>
</dbReference>
<dbReference type="InterPro" id="IPR008914">
    <property type="entry name" value="PEBP"/>
</dbReference>
<dbReference type="Proteomes" id="UP001152759">
    <property type="component" value="Chromosome 6"/>
</dbReference>
<dbReference type="AlphaFoldDB" id="A0A9P0AGU4"/>
<reference evidence="2" key="1">
    <citation type="submission" date="2021-12" db="EMBL/GenBank/DDBJ databases">
        <authorList>
            <person name="King R."/>
        </authorList>
    </citation>
    <scope>NUCLEOTIDE SEQUENCE</scope>
</reference>
<name>A0A9P0AGU4_BEMTA</name>
<dbReference type="PANTHER" id="PTHR11362">
    <property type="entry name" value="PHOSPHATIDYLETHANOLAMINE-BINDING PROTEIN"/>
    <property type="match status" value="1"/>
</dbReference>
<dbReference type="PANTHER" id="PTHR11362:SF152">
    <property type="entry name" value="ODORANT-BINDING PROTEIN A5-LIKE PROTEIN"/>
    <property type="match status" value="1"/>
</dbReference>
<evidence type="ECO:0000313" key="3">
    <source>
        <dbReference type="Proteomes" id="UP001152759"/>
    </source>
</evidence>
<feature type="region of interest" description="Disordered" evidence="1">
    <location>
        <begin position="95"/>
        <end position="120"/>
    </location>
</feature>
<evidence type="ECO:0000313" key="2">
    <source>
        <dbReference type="EMBL" id="CAH0391521.1"/>
    </source>
</evidence>
<proteinExistence type="predicted"/>
<dbReference type="Gene3D" id="3.90.280.10">
    <property type="entry name" value="PEBP-like"/>
    <property type="match status" value="1"/>
</dbReference>
<evidence type="ECO:0008006" key="4">
    <source>
        <dbReference type="Google" id="ProtNLM"/>
    </source>
</evidence>
<dbReference type="EMBL" id="OU963867">
    <property type="protein sequence ID" value="CAH0391521.1"/>
    <property type="molecule type" value="Genomic_DNA"/>
</dbReference>
<sequence length="120" mass="14252">MNREFLQWLVVDIPGSDVLKGTTIAKYAPVMMPPDTGLHRYVFIVYEQPKVRPKWHEPPIHDFNDGHRVKFSNQKFSRKYNLGDLYAANYFHSEPDPLEDDDFGPSIYEKRANSRRRRRE</sequence>
<dbReference type="SUPFAM" id="SSF49777">
    <property type="entry name" value="PEBP-like"/>
    <property type="match status" value="1"/>
</dbReference>
<evidence type="ECO:0000256" key="1">
    <source>
        <dbReference type="SAM" id="MobiDB-lite"/>
    </source>
</evidence>
<gene>
    <name evidence="2" type="ORF">BEMITA_LOCUS10129</name>
</gene>